<comment type="caution">
    <text evidence="2">The sequence shown here is derived from an EMBL/GenBank/DDBJ whole genome shotgun (WGS) entry which is preliminary data.</text>
</comment>
<dbReference type="OrthoDB" id="9800495at2"/>
<feature type="domain" description="ASCH" evidence="1">
    <location>
        <begin position="15"/>
        <end position="81"/>
    </location>
</feature>
<dbReference type="SUPFAM" id="SSF88697">
    <property type="entry name" value="PUA domain-like"/>
    <property type="match status" value="1"/>
</dbReference>
<evidence type="ECO:0000313" key="3">
    <source>
        <dbReference type="Proteomes" id="UP000298284"/>
    </source>
</evidence>
<dbReference type="EMBL" id="SRKZ01000009">
    <property type="protein sequence ID" value="TGD77424.1"/>
    <property type="molecule type" value="Genomic_DNA"/>
</dbReference>
<evidence type="ECO:0000313" key="2">
    <source>
        <dbReference type="EMBL" id="TGD77424.1"/>
    </source>
</evidence>
<dbReference type="Proteomes" id="UP000298284">
    <property type="component" value="Unassembled WGS sequence"/>
</dbReference>
<dbReference type="InterPro" id="IPR015947">
    <property type="entry name" value="PUA-like_sf"/>
</dbReference>
<dbReference type="AlphaFoldDB" id="A0A4Z0MD60"/>
<gene>
    <name evidence="2" type="ORF">EU557_23990</name>
</gene>
<dbReference type="InterPro" id="IPR007374">
    <property type="entry name" value="ASCH_domain"/>
</dbReference>
<name>A0A4Z0MD60_9BACT</name>
<organism evidence="2 3">
    <name type="scientific">Hymenobacter wooponensis</name>
    <dbReference type="NCBI Taxonomy" id="1525360"/>
    <lineage>
        <taxon>Bacteria</taxon>
        <taxon>Pseudomonadati</taxon>
        <taxon>Bacteroidota</taxon>
        <taxon>Cytophagia</taxon>
        <taxon>Cytophagales</taxon>
        <taxon>Hymenobacteraceae</taxon>
        <taxon>Hymenobacter</taxon>
    </lineage>
</organism>
<protein>
    <submittedName>
        <fullName evidence="2">ASCH domain-containing protein</fullName>
    </submittedName>
</protein>
<proteinExistence type="predicted"/>
<accession>A0A4Z0MD60</accession>
<dbReference type="Pfam" id="PF04266">
    <property type="entry name" value="ASCH"/>
    <property type="match status" value="1"/>
</dbReference>
<dbReference type="Gene3D" id="2.30.130.30">
    <property type="entry name" value="Hypothetical protein"/>
    <property type="match status" value="1"/>
</dbReference>
<evidence type="ECO:0000259" key="1">
    <source>
        <dbReference type="Pfam" id="PF04266"/>
    </source>
</evidence>
<keyword evidence="3" id="KW-1185">Reference proteome</keyword>
<reference evidence="2 3" key="1">
    <citation type="submission" date="2019-04" db="EMBL/GenBank/DDBJ databases">
        <authorList>
            <person name="Feng G."/>
            <person name="Zhang J."/>
            <person name="Zhu H."/>
        </authorList>
    </citation>
    <scope>NUCLEOTIDE SEQUENCE [LARGE SCALE GENOMIC DNA]</scope>
    <source>
        <strain evidence="2 3">JCM 19491</strain>
    </source>
</reference>
<sequence>MLKPANFVSMQVILMSIKPKYAEQIIRGNKTIELRRVAPNLDKATVILIYESTPVKAITGYAFISEITKLSPSEAWAQYAGKAQISKRDFDEYYQGTDHAFAIHLKEAARLLEPISLANLRSEQILFNPPQSYRYLHLQAFGEEIGQEIHAVKQRATAAC</sequence>